<keyword evidence="4" id="KW-0645">Protease</keyword>
<dbReference type="CDD" id="cd01066">
    <property type="entry name" value="APP_MetAP"/>
    <property type="match status" value="1"/>
</dbReference>
<dbReference type="PANTHER" id="PTHR46112:SF3">
    <property type="entry name" value="AMINOPEPTIDASE YPDF"/>
    <property type="match status" value="1"/>
</dbReference>
<dbReference type="PANTHER" id="PTHR46112">
    <property type="entry name" value="AMINOPEPTIDASE"/>
    <property type="match status" value="1"/>
</dbReference>
<keyword evidence="4" id="KW-0031">Aminopeptidase</keyword>
<keyword evidence="5" id="KW-1185">Reference proteome</keyword>
<accession>A0A5N0UZW9</accession>
<dbReference type="Pfam" id="PF01321">
    <property type="entry name" value="Creatinase_N"/>
    <property type="match status" value="1"/>
</dbReference>
<protein>
    <submittedName>
        <fullName evidence="4">Aminopeptidase P family protein</fullName>
    </submittedName>
</protein>
<dbReference type="InterPro" id="IPR036005">
    <property type="entry name" value="Creatinase/aminopeptidase-like"/>
</dbReference>
<feature type="domain" description="Creatinase N-terminal" evidence="3">
    <location>
        <begin position="61"/>
        <end position="197"/>
    </location>
</feature>
<dbReference type="InterPro" id="IPR000994">
    <property type="entry name" value="Pept_M24"/>
</dbReference>
<dbReference type="EMBL" id="VMNW02000028">
    <property type="protein sequence ID" value="KAA9159615.1"/>
    <property type="molecule type" value="Genomic_DNA"/>
</dbReference>
<evidence type="ECO:0000313" key="5">
    <source>
        <dbReference type="Proteomes" id="UP000319769"/>
    </source>
</evidence>
<dbReference type="Gene3D" id="3.40.350.10">
    <property type="entry name" value="Creatinase/prolidase N-terminal domain"/>
    <property type="match status" value="1"/>
</dbReference>
<dbReference type="SUPFAM" id="SSF55920">
    <property type="entry name" value="Creatinase/aminopeptidase"/>
    <property type="match status" value="1"/>
</dbReference>
<dbReference type="Proteomes" id="UP000319769">
    <property type="component" value="Unassembled WGS sequence"/>
</dbReference>
<organism evidence="4 5">
    <name type="scientific">Amycolatopsis acidicola</name>
    <dbReference type="NCBI Taxonomy" id="2596893"/>
    <lineage>
        <taxon>Bacteria</taxon>
        <taxon>Bacillati</taxon>
        <taxon>Actinomycetota</taxon>
        <taxon>Actinomycetes</taxon>
        <taxon>Pseudonocardiales</taxon>
        <taxon>Pseudonocardiaceae</taxon>
        <taxon>Amycolatopsis</taxon>
    </lineage>
</organism>
<dbReference type="Gene3D" id="3.90.230.10">
    <property type="entry name" value="Creatinase/methionine aminopeptidase superfamily"/>
    <property type="match status" value="1"/>
</dbReference>
<dbReference type="Pfam" id="PF00557">
    <property type="entry name" value="Peptidase_M24"/>
    <property type="match status" value="1"/>
</dbReference>
<comment type="caution">
    <text evidence="4">The sequence shown here is derived from an EMBL/GenBank/DDBJ whole genome shotgun (WGS) entry which is preliminary data.</text>
</comment>
<feature type="compositionally biased region" description="Basic and acidic residues" evidence="1">
    <location>
        <begin position="35"/>
        <end position="49"/>
    </location>
</feature>
<dbReference type="SUPFAM" id="SSF53092">
    <property type="entry name" value="Creatinase/prolidase N-terminal domain"/>
    <property type="match status" value="1"/>
</dbReference>
<name>A0A5N0UZW9_9PSEU</name>
<evidence type="ECO:0000259" key="2">
    <source>
        <dbReference type="Pfam" id="PF00557"/>
    </source>
</evidence>
<reference evidence="4" key="1">
    <citation type="submission" date="2019-09" db="EMBL/GenBank/DDBJ databases">
        <authorList>
            <person name="Teo W.F.A."/>
            <person name="Duangmal K."/>
        </authorList>
    </citation>
    <scope>NUCLEOTIDE SEQUENCE [LARGE SCALE GENOMIC DNA]</scope>
    <source>
        <strain evidence="4">K81G1</strain>
    </source>
</reference>
<dbReference type="OrthoDB" id="9761809at2"/>
<evidence type="ECO:0000259" key="3">
    <source>
        <dbReference type="Pfam" id="PF01321"/>
    </source>
</evidence>
<feature type="domain" description="Peptidase M24" evidence="2">
    <location>
        <begin position="205"/>
        <end position="413"/>
    </location>
</feature>
<evidence type="ECO:0000256" key="1">
    <source>
        <dbReference type="SAM" id="MobiDB-lite"/>
    </source>
</evidence>
<evidence type="ECO:0000313" key="4">
    <source>
        <dbReference type="EMBL" id="KAA9159615.1"/>
    </source>
</evidence>
<keyword evidence="4" id="KW-0378">Hydrolase</keyword>
<dbReference type="InterPro" id="IPR050659">
    <property type="entry name" value="Peptidase_M24B"/>
</dbReference>
<feature type="region of interest" description="Disordered" evidence="1">
    <location>
        <begin position="1"/>
        <end position="51"/>
    </location>
</feature>
<dbReference type="GO" id="GO:0004177">
    <property type="term" value="F:aminopeptidase activity"/>
    <property type="evidence" value="ECO:0007669"/>
    <property type="project" value="UniProtKB-KW"/>
</dbReference>
<dbReference type="AlphaFoldDB" id="A0A5N0UZW9"/>
<sequence>MADGAAPAGSGNGTAAPSCAGTGHGSPCTNSAVRPADHHHEGESMRENENLPFTLDEYRTRLARVREGMAAREIDVAMISVPENIYYLTGYTTLGYYMYQTLLVPAEGEPLLLTYREERINVQRLSWLERYTDYDVTQDPIEVTVDALDEVGARGKVTSIEESGYFFPIRTYHRLVAALPQTRWVDGSGLVEAVRLVKSPAEIDYIRLAAGAAMAGMRSALDTARPGVTENEVAAAVYGGTLRHGSEYPGSPPYVISGERSGLPHGTWEGRELRDGDIVFLEFSGCVRRYSAAMMRAAFIGDPPAAVTGRVAAVVDGLEAAIGTIRAGVTSGAVDDACRKTLVSHGFGDFTHETGYSIGVCYPPGWNESHIMNLHPGDETVLRPNMVFHLVPSLIVPELNGHVGFSETVVVTETGCEVLTGKVVPRELQLLPGTLR</sequence>
<gene>
    <name evidence="4" type="ORF">FPZ12_019800</name>
</gene>
<dbReference type="InterPro" id="IPR029149">
    <property type="entry name" value="Creatin/AminoP/Spt16_N"/>
</dbReference>
<dbReference type="InterPro" id="IPR000587">
    <property type="entry name" value="Creatinase_N"/>
</dbReference>
<proteinExistence type="predicted"/>